<dbReference type="InterPro" id="IPR016159">
    <property type="entry name" value="Cullin_repeat-like_dom_sf"/>
</dbReference>
<dbReference type="InterPro" id="IPR004140">
    <property type="entry name" value="Exo70"/>
</dbReference>
<organism evidence="6 7">
    <name type="scientific">Thlaspi arvense</name>
    <name type="common">Field penny-cress</name>
    <dbReference type="NCBI Taxonomy" id="13288"/>
    <lineage>
        <taxon>Eukaryota</taxon>
        <taxon>Viridiplantae</taxon>
        <taxon>Streptophyta</taxon>
        <taxon>Embryophyta</taxon>
        <taxon>Tracheophyta</taxon>
        <taxon>Spermatophyta</taxon>
        <taxon>Magnoliopsida</taxon>
        <taxon>eudicotyledons</taxon>
        <taxon>Gunneridae</taxon>
        <taxon>Pentapetalae</taxon>
        <taxon>rosids</taxon>
        <taxon>malvids</taxon>
        <taxon>Brassicales</taxon>
        <taxon>Brassicaceae</taxon>
        <taxon>Thlaspideae</taxon>
        <taxon>Thlaspi</taxon>
    </lineage>
</organism>
<keyword evidence="7" id="KW-1185">Reference proteome</keyword>
<dbReference type="AlphaFoldDB" id="A0AAU9S4Q1"/>
<dbReference type="SUPFAM" id="SSF74788">
    <property type="entry name" value="Cullin repeat-like"/>
    <property type="match status" value="1"/>
</dbReference>
<dbReference type="InterPro" id="IPR046364">
    <property type="entry name" value="Exo70_C"/>
</dbReference>
<dbReference type="GO" id="GO:0005546">
    <property type="term" value="F:phosphatidylinositol-4,5-bisphosphate binding"/>
    <property type="evidence" value="ECO:0007669"/>
    <property type="project" value="InterPro"/>
</dbReference>
<evidence type="ECO:0000256" key="2">
    <source>
        <dbReference type="ARBA" id="ARBA00022448"/>
    </source>
</evidence>
<comment type="function">
    <text evidence="3">Component of the exocyst complex.</text>
</comment>
<evidence type="ECO:0000256" key="4">
    <source>
        <dbReference type="SAM" id="MobiDB-lite"/>
    </source>
</evidence>
<keyword evidence="2 3" id="KW-0813">Transport</keyword>
<dbReference type="Pfam" id="PF20669">
    <property type="entry name" value="Exo70_N"/>
    <property type="match status" value="1"/>
</dbReference>
<evidence type="ECO:0000256" key="1">
    <source>
        <dbReference type="ARBA" id="ARBA00006756"/>
    </source>
</evidence>
<keyword evidence="3" id="KW-0268">Exocytosis</keyword>
<feature type="domain" description="Exocyst complex subunit Exo70 C-terminal" evidence="5">
    <location>
        <begin position="234"/>
        <end position="601"/>
    </location>
</feature>
<evidence type="ECO:0000259" key="5">
    <source>
        <dbReference type="Pfam" id="PF03081"/>
    </source>
</evidence>
<accession>A0AAU9S4Q1</accession>
<feature type="region of interest" description="Disordered" evidence="4">
    <location>
        <begin position="603"/>
        <end position="628"/>
    </location>
</feature>
<feature type="compositionally biased region" description="Low complexity" evidence="4">
    <location>
        <begin position="605"/>
        <end position="628"/>
    </location>
</feature>
<dbReference type="Pfam" id="PF03081">
    <property type="entry name" value="Exo70_C"/>
    <property type="match status" value="1"/>
</dbReference>
<evidence type="ECO:0000313" key="6">
    <source>
        <dbReference type="EMBL" id="CAH2054367.1"/>
    </source>
</evidence>
<keyword evidence="3" id="KW-0653">Protein transport</keyword>
<dbReference type="GO" id="GO:0015031">
    <property type="term" value="P:protein transport"/>
    <property type="evidence" value="ECO:0007669"/>
    <property type="project" value="UniProtKB-KW"/>
</dbReference>
<proteinExistence type="inferred from homology"/>
<dbReference type="PANTHER" id="PTHR12542">
    <property type="entry name" value="EXOCYST COMPLEX PROTEIN EXO70"/>
    <property type="match status" value="1"/>
</dbReference>
<dbReference type="Gene3D" id="1.20.1280.170">
    <property type="entry name" value="Exocyst complex component Exo70"/>
    <property type="match status" value="1"/>
</dbReference>
<sequence length="628" mass="70238">MTRKAMKSLCCVAKTPPNHPPLLTLTPRQSLESAAIYGIIESAADIIERWNTETSTFAKVTSMFYESKAEAMVFIDRVKDLQKTMDQLVSEDPNSERLVRAQKLMQIAMKRLQKEFYQILSMNRAYLDPESVSTRSSLTSARSSYSDFPEDDDSHNAGDSVVEVEEVSSTVANDLRSIAECMIASGYAKECSSIYKSIRKSIIDEGIYRLEVERTSTAKAKKMSWETIELKIRSWLEAVKVSMETLFKGEKILCDHVFESSDAIRESCFSEISREGGLLLFGFPEIIASKISKKNSPPEKICRLLDMYSAIAGNWRAVESIFSFDSSSVVRSQALKSLISLSESIRSLLADFESGIQKDSSKVVVPGGGVHPLTKSVMSHLSLLADYNNVLVDILAGSPPPDRSLLPESYLNVSDSDDSPSSELTIRFAWLILVLLCKIDRKANYYKDCSVQYLFLTNNLHHVVSRARSSNLKQLLGDDWVNKHFAKMKQFADSYKRLAWGPVVASLPENRTAEMSPEEVKERFENFSECFERAIDKQRACAVPDAELREEIKLSIARKLVPVYREFYNTRRSIILAGAGGARNLSSVVRFTPEEIENRLSNLFSGEGTSGNSSVSSPSSCRSRLPSS</sequence>
<name>A0AAU9S4Q1_THLAR</name>
<dbReference type="PANTHER" id="PTHR12542:SF38">
    <property type="entry name" value="EXOCYST SUBUNIT EXO70 FAMILY PROTEIN"/>
    <property type="match status" value="1"/>
</dbReference>
<gene>
    <name evidence="6" type="ORF">TAV2_LOCUS10556</name>
</gene>
<comment type="similarity">
    <text evidence="1 3">Belongs to the EXO70 family.</text>
</comment>
<protein>
    <recommendedName>
        <fullName evidence="3">Exocyst subunit Exo70 family protein</fullName>
    </recommendedName>
</protein>
<evidence type="ECO:0000256" key="3">
    <source>
        <dbReference type="RuleBase" id="RU365026"/>
    </source>
</evidence>
<evidence type="ECO:0000313" key="7">
    <source>
        <dbReference type="Proteomes" id="UP000836841"/>
    </source>
</evidence>
<dbReference type="GO" id="GO:0000145">
    <property type="term" value="C:exocyst"/>
    <property type="evidence" value="ECO:0007669"/>
    <property type="project" value="InterPro"/>
</dbReference>
<dbReference type="Proteomes" id="UP000836841">
    <property type="component" value="Chromosome 3"/>
</dbReference>
<reference evidence="6 7" key="1">
    <citation type="submission" date="2022-03" db="EMBL/GenBank/DDBJ databases">
        <authorList>
            <person name="Nunn A."/>
            <person name="Chopra R."/>
            <person name="Nunn A."/>
            <person name="Contreras Garrido A."/>
        </authorList>
    </citation>
    <scope>NUCLEOTIDE SEQUENCE [LARGE SCALE GENOMIC DNA]</scope>
</reference>
<dbReference type="EMBL" id="OU466859">
    <property type="protein sequence ID" value="CAH2054367.1"/>
    <property type="molecule type" value="Genomic_DNA"/>
</dbReference>
<dbReference type="GO" id="GO:0006887">
    <property type="term" value="P:exocytosis"/>
    <property type="evidence" value="ECO:0007669"/>
    <property type="project" value="UniProtKB-KW"/>
</dbReference>